<gene>
    <name evidence="2" type="ORF">DLM46_24485</name>
</gene>
<proteinExistence type="predicted"/>
<comment type="caution">
    <text evidence="2">The sequence shown here is derived from an EMBL/GenBank/DDBJ whole genome shotgun (WGS) entry which is preliminary data.</text>
</comment>
<keyword evidence="1" id="KW-1133">Transmembrane helix</keyword>
<reference evidence="3" key="1">
    <citation type="submission" date="2018-05" db="EMBL/GenBank/DDBJ databases">
        <authorList>
            <person name="Feng T."/>
        </authorList>
    </citation>
    <scope>NUCLEOTIDE SEQUENCE [LARGE SCALE GENOMIC DNA]</scope>
    <source>
        <strain evidence="3">S27</strain>
    </source>
</reference>
<evidence type="ECO:0008006" key="4">
    <source>
        <dbReference type="Google" id="ProtNLM"/>
    </source>
</evidence>
<feature type="transmembrane region" description="Helical" evidence="1">
    <location>
        <begin position="35"/>
        <end position="55"/>
    </location>
</feature>
<keyword evidence="1" id="KW-0812">Transmembrane</keyword>
<name>A0A370N3Q2_9BURK</name>
<sequence length="133" mass="15104">MIAMPRCIRASLIGFFLAFLCEAWVEIALLQSGSLPWEGCLAVFASLVANPLALVYAIKRKRWAYDLLKWIAAVMILWTIFGHSYLQELGLWAIALITLCVWLRLGALLILRRKAVKDWIEATTAGDGLQWRR</sequence>
<evidence type="ECO:0000256" key="1">
    <source>
        <dbReference type="SAM" id="Phobius"/>
    </source>
</evidence>
<keyword evidence="3" id="KW-1185">Reference proteome</keyword>
<dbReference type="Proteomes" id="UP000254875">
    <property type="component" value="Unassembled WGS sequence"/>
</dbReference>
<organism evidence="2 3">
    <name type="scientific">Paraburkholderia lacunae</name>
    <dbReference type="NCBI Taxonomy" id="2211104"/>
    <lineage>
        <taxon>Bacteria</taxon>
        <taxon>Pseudomonadati</taxon>
        <taxon>Pseudomonadota</taxon>
        <taxon>Betaproteobacteria</taxon>
        <taxon>Burkholderiales</taxon>
        <taxon>Burkholderiaceae</taxon>
        <taxon>Paraburkholderia</taxon>
    </lineage>
</organism>
<evidence type="ECO:0000313" key="2">
    <source>
        <dbReference type="EMBL" id="RDK00155.1"/>
    </source>
</evidence>
<keyword evidence="1" id="KW-0472">Membrane</keyword>
<protein>
    <recommendedName>
        <fullName evidence="4">DUF2069 domain-containing protein</fullName>
    </recommendedName>
</protein>
<dbReference type="AlphaFoldDB" id="A0A370N3Q2"/>
<accession>A0A370N3Q2</accession>
<feature type="transmembrane region" description="Helical" evidence="1">
    <location>
        <begin position="92"/>
        <end position="111"/>
    </location>
</feature>
<dbReference type="EMBL" id="QHKS01000017">
    <property type="protein sequence ID" value="RDK00155.1"/>
    <property type="molecule type" value="Genomic_DNA"/>
</dbReference>
<evidence type="ECO:0000313" key="3">
    <source>
        <dbReference type="Proteomes" id="UP000254875"/>
    </source>
</evidence>
<feature type="transmembrane region" description="Helical" evidence="1">
    <location>
        <begin position="67"/>
        <end position="86"/>
    </location>
</feature>